<dbReference type="CDD" id="cd00090">
    <property type="entry name" value="HTH_ARSR"/>
    <property type="match status" value="1"/>
</dbReference>
<comment type="caution">
    <text evidence="1">The sequence shown here is derived from an EMBL/GenBank/DDBJ whole genome shotgun (WGS) entry which is preliminary data.</text>
</comment>
<name>X1A3M4_9ZZZZ</name>
<dbReference type="InterPro" id="IPR011991">
    <property type="entry name" value="ArsR-like_HTH"/>
</dbReference>
<dbReference type="InterPro" id="IPR036390">
    <property type="entry name" value="WH_DNA-bd_sf"/>
</dbReference>
<dbReference type="SUPFAM" id="SSF46785">
    <property type="entry name" value="Winged helix' DNA-binding domain"/>
    <property type="match status" value="1"/>
</dbReference>
<accession>X1A3M4</accession>
<protein>
    <recommendedName>
        <fullName evidence="2">HTH arsR-type domain-containing protein</fullName>
    </recommendedName>
</protein>
<gene>
    <name evidence="1" type="ORF">S01H4_10444</name>
</gene>
<evidence type="ECO:0008006" key="2">
    <source>
        <dbReference type="Google" id="ProtNLM"/>
    </source>
</evidence>
<dbReference type="EMBL" id="BART01003997">
    <property type="protein sequence ID" value="GAG64777.1"/>
    <property type="molecule type" value="Genomic_DNA"/>
</dbReference>
<organism evidence="1">
    <name type="scientific">marine sediment metagenome</name>
    <dbReference type="NCBI Taxonomy" id="412755"/>
    <lineage>
        <taxon>unclassified sequences</taxon>
        <taxon>metagenomes</taxon>
        <taxon>ecological metagenomes</taxon>
    </lineage>
</organism>
<reference evidence="1" key="1">
    <citation type="journal article" date="2014" name="Front. Microbiol.">
        <title>High frequency of phylogenetically diverse reductive dehalogenase-homologous genes in deep subseafloor sedimentary metagenomes.</title>
        <authorList>
            <person name="Kawai M."/>
            <person name="Futagami T."/>
            <person name="Toyoda A."/>
            <person name="Takaki Y."/>
            <person name="Nishi S."/>
            <person name="Hori S."/>
            <person name="Arai W."/>
            <person name="Tsubouchi T."/>
            <person name="Morono Y."/>
            <person name="Uchiyama I."/>
            <person name="Ito T."/>
            <person name="Fujiyama A."/>
            <person name="Inagaki F."/>
            <person name="Takami H."/>
        </authorList>
    </citation>
    <scope>NUCLEOTIDE SEQUENCE</scope>
    <source>
        <strain evidence="1">Expedition CK06-06</strain>
    </source>
</reference>
<dbReference type="AlphaFoldDB" id="X1A3M4"/>
<evidence type="ECO:0000313" key="1">
    <source>
        <dbReference type="EMBL" id="GAG64777.1"/>
    </source>
</evidence>
<dbReference type="Pfam" id="PF13412">
    <property type="entry name" value="HTH_24"/>
    <property type="match status" value="1"/>
</dbReference>
<dbReference type="InterPro" id="IPR036388">
    <property type="entry name" value="WH-like_DNA-bd_sf"/>
</dbReference>
<dbReference type="Gene3D" id="1.10.10.10">
    <property type="entry name" value="Winged helix-like DNA-binding domain superfamily/Winged helix DNA-binding domain"/>
    <property type="match status" value="1"/>
</dbReference>
<feature type="non-terminal residue" evidence="1">
    <location>
        <position position="1"/>
    </location>
</feature>
<sequence length="97" mass="11314">LLLNTGEDLSVREIARRLGRPSGHVFYHLKRLYEMGVLIREENEDRVYYTPQAIFTDEIDNVLDTLMELSELINEPNEKKIANCVTMFLECYNSISC</sequence>
<proteinExistence type="predicted"/>